<dbReference type="InterPro" id="IPR050237">
    <property type="entry name" value="ATP-dep_AMP-bd_enzyme"/>
</dbReference>
<reference evidence="6" key="1">
    <citation type="submission" date="2016-10" db="EMBL/GenBank/DDBJ databases">
        <authorList>
            <person name="Varghese N."/>
            <person name="Submissions S."/>
        </authorList>
    </citation>
    <scope>NUCLEOTIDE SEQUENCE [LARGE SCALE GENOMIC DNA]</scope>
    <source>
        <strain evidence="6">CGMCC 1.6199</strain>
    </source>
</reference>
<name>A0A1G9R897_9BACI</name>
<organism evidence="5 6">
    <name type="scientific">Sediminibacillus halophilus</name>
    <dbReference type="NCBI Taxonomy" id="482461"/>
    <lineage>
        <taxon>Bacteria</taxon>
        <taxon>Bacillati</taxon>
        <taxon>Bacillota</taxon>
        <taxon>Bacilli</taxon>
        <taxon>Bacillales</taxon>
        <taxon>Bacillaceae</taxon>
        <taxon>Sediminibacillus</taxon>
    </lineage>
</organism>
<dbReference type="PANTHER" id="PTHR43767:SF10">
    <property type="entry name" value="SURFACTIN SYNTHASE SUBUNIT 1"/>
    <property type="match status" value="1"/>
</dbReference>
<keyword evidence="6" id="KW-1185">Reference proteome</keyword>
<gene>
    <name evidence="5" type="ORF">SAMN05216244_1866</name>
</gene>
<dbReference type="RefSeq" id="WP_074598556.1">
    <property type="nucleotide sequence ID" value="NZ_FNHF01000002.1"/>
</dbReference>
<evidence type="ECO:0000259" key="4">
    <source>
        <dbReference type="Pfam" id="PF13193"/>
    </source>
</evidence>
<protein>
    <submittedName>
        <fullName evidence="5">Long-chain acyl-CoA synthetase/feruloyl-CoA synthase</fullName>
    </submittedName>
</protein>
<evidence type="ECO:0000313" key="6">
    <source>
        <dbReference type="Proteomes" id="UP000182347"/>
    </source>
</evidence>
<dbReference type="InterPro" id="IPR020845">
    <property type="entry name" value="AMP-binding_CS"/>
</dbReference>
<dbReference type="EMBL" id="FNHF01000002">
    <property type="protein sequence ID" value="SDM19351.1"/>
    <property type="molecule type" value="Genomic_DNA"/>
</dbReference>
<proteinExistence type="inferred from homology"/>
<sequence>MNIPDLLAVQSRKYPDHEAIVTLDERLTYRQWNTAVNQLSSSLLELGLGKGDKVVLHMPNTKDFLICYFAVQLIGGIIVPINARLVEQEAAFIMEHSDAKLFLTHEAVFSSVSNLPDKVEGIFAKTGRHFDQWLSIDQLILEGESDEISCQLTEDDEAALLYTSGTTGAPKGVLYTYRNILSVAVMICIEMTMKPDSRILNMMPLSHSAPLHLFMVAGTYVGAVHVLVPSFSPDLLLETVSREKTTHFFGAPIAYLATAKHPGIEEYDLSSMEYWVYGGSPLSGSEVTFIQEKFSTKRLMCVYGLTEAGPNGTLLGFNDHPYKAGSIGHRAALNCEIKLVDEYGREVEQGQVGEIILKGEGNMKGYYKAPDKTAETLKGGWLYTGDMAKRDADGYYWVVDRKKDIIISGGVNIFPKEVENMLLSHPAISDAAVVGVPHPDWGETVKAYVVLDQEVEDLTSECRGFLDGKLADYKIPRLYEELKALPRNATGKLLKAQLRKQPQH</sequence>
<dbReference type="PROSITE" id="PS00455">
    <property type="entry name" value="AMP_BINDING"/>
    <property type="match status" value="1"/>
</dbReference>
<dbReference type="SUPFAM" id="SSF56801">
    <property type="entry name" value="Acetyl-CoA synthetase-like"/>
    <property type="match status" value="1"/>
</dbReference>
<evidence type="ECO:0000313" key="5">
    <source>
        <dbReference type="EMBL" id="SDM19351.1"/>
    </source>
</evidence>
<feature type="domain" description="AMP-dependent synthetase/ligase" evidence="3">
    <location>
        <begin position="9"/>
        <end position="367"/>
    </location>
</feature>
<accession>A0A1G9R897</accession>
<dbReference type="Proteomes" id="UP000182347">
    <property type="component" value="Unassembled WGS sequence"/>
</dbReference>
<dbReference type="FunFam" id="3.30.300.30:FF:000008">
    <property type="entry name" value="2,3-dihydroxybenzoate-AMP ligase"/>
    <property type="match status" value="1"/>
</dbReference>
<dbReference type="InterPro" id="IPR045851">
    <property type="entry name" value="AMP-bd_C_sf"/>
</dbReference>
<dbReference type="Pfam" id="PF13193">
    <property type="entry name" value="AMP-binding_C"/>
    <property type="match status" value="1"/>
</dbReference>
<dbReference type="OrthoDB" id="9765680at2"/>
<dbReference type="InterPro" id="IPR000873">
    <property type="entry name" value="AMP-dep_synth/lig_dom"/>
</dbReference>
<evidence type="ECO:0000256" key="2">
    <source>
        <dbReference type="ARBA" id="ARBA00022598"/>
    </source>
</evidence>
<feature type="domain" description="AMP-binding enzyme C-terminal" evidence="4">
    <location>
        <begin position="417"/>
        <end position="492"/>
    </location>
</feature>
<dbReference type="AlphaFoldDB" id="A0A1G9R897"/>
<dbReference type="InterPro" id="IPR042099">
    <property type="entry name" value="ANL_N_sf"/>
</dbReference>
<dbReference type="Pfam" id="PF00501">
    <property type="entry name" value="AMP-binding"/>
    <property type="match status" value="1"/>
</dbReference>
<dbReference type="Gene3D" id="3.40.50.12780">
    <property type="entry name" value="N-terminal domain of ligase-like"/>
    <property type="match status" value="1"/>
</dbReference>
<comment type="similarity">
    <text evidence="1">Belongs to the ATP-dependent AMP-binding enzyme family.</text>
</comment>
<evidence type="ECO:0000259" key="3">
    <source>
        <dbReference type="Pfam" id="PF00501"/>
    </source>
</evidence>
<dbReference type="GO" id="GO:0016877">
    <property type="term" value="F:ligase activity, forming carbon-sulfur bonds"/>
    <property type="evidence" value="ECO:0007669"/>
    <property type="project" value="UniProtKB-ARBA"/>
</dbReference>
<dbReference type="InterPro" id="IPR025110">
    <property type="entry name" value="AMP-bd_C"/>
</dbReference>
<evidence type="ECO:0000256" key="1">
    <source>
        <dbReference type="ARBA" id="ARBA00006432"/>
    </source>
</evidence>
<dbReference type="Gene3D" id="3.30.300.30">
    <property type="match status" value="1"/>
</dbReference>
<keyword evidence="2" id="KW-0436">Ligase</keyword>
<dbReference type="STRING" id="482461.SAMN05216244_1866"/>
<dbReference type="PANTHER" id="PTHR43767">
    <property type="entry name" value="LONG-CHAIN-FATTY-ACID--COA LIGASE"/>
    <property type="match status" value="1"/>
</dbReference>